<dbReference type="SUPFAM" id="SSF52266">
    <property type="entry name" value="SGNH hydrolase"/>
    <property type="match status" value="1"/>
</dbReference>
<feature type="domain" description="SGNH hydrolase-type esterase N-terminal" evidence="2">
    <location>
        <begin position="33"/>
        <end position="172"/>
    </location>
</feature>
<reference evidence="3" key="1">
    <citation type="submission" date="2019-08" db="EMBL/GenBank/DDBJ databases">
        <authorList>
            <person name="Kucharzyk K."/>
            <person name="Murdoch R.W."/>
            <person name="Higgins S."/>
            <person name="Loffler F."/>
        </authorList>
    </citation>
    <scope>NUCLEOTIDE SEQUENCE</scope>
</reference>
<dbReference type="InterPro" id="IPR051532">
    <property type="entry name" value="Ester_Hydrolysis_Enzymes"/>
</dbReference>
<comment type="caution">
    <text evidence="3">The sequence shown here is derived from an EMBL/GenBank/DDBJ whole genome shotgun (WGS) entry which is preliminary data.</text>
</comment>
<sequence>MKISSRVSCLLAVTLFALVKPVVSNATELKDLKYTDARSLQITGMAYDTPLAEYSRLPEQLRGEFRESLLSLGVNSAGIAVRFRSDSPVIAASWRVRNNFSMNHMPDTGIRGLDLYTLDGDKWKYIGTAKPVAKESMSAFIRNGDSVMREYIAYLPLYDGVESLEIGVDPDAFLGKPINPALIFSTERKPVIFYGTSITQGGCASRPGMAYPAILGRMLNRETINLGFSGNARMDKAIAKAINMVDFHTLVLDCLPNMTAQMVRDSAEYFIRTIISANPGKNFVMVENPRFPHLFIDSKNAAEIKEENEVWRSLYEKFRKEGYRNIKYVRGEGLIGDDNEATVDGVHLTDLGFQRFSESLVKFLRD</sequence>
<dbReference type="Pfam" id="PF14606">
    <property type="entry name" value="Lipase_GDSL_3"/>
    <property type="match status" value="1"/>
</dbReference>
<dbReference type="PANTHER" id="PTHR30383:SF29">
    <property type="entry name" value="SGNH HYDROLASE-TYPE ESTERASE DOMAIN-CONTAINING PROTEIN"/>
    <property type="match status" value="1"/>
</dbReference>
<evidence type="ECO:0008006" key="4">
    <source>
        <dbReference type="Google" id="ProtNLM"/>
    </source>
</evidence>
<dbReference type="EMBL" id="VSSQ01002106">
    <property type="protein sequence ID" value="MPM13345.1"/>
    <property type="molecule type" value="Genomic_DNA"/>
</dbReference>
<dbReference type="InterPro" id="IPR013830">
    <property type="entry name" value="SGNH_hydro"/>
</dbReference>
<dbReference type="PANTHER" id="PTHR30383">
    <property type="entry name" value="THIOESTERASE 1/PROTEASE 1/LYSOPHOSPHOLIPASE L1"/>
    <property type="match status" value="1"/>
</dbReference>
<dbReference type="InterPro" id="IPR032740">
    <property type="entry name" value="GxDLY"/>
</dbReference>
<evidence type="ECO:0000259" key="2">
    <source>
        <dbReference type="Pfam" id="PF14607"/>
    </source>
</evidence>
<evidence type="ECO:0000259" key="1">
    <source>
        <dbReference type="Pfam" id="PF14606"/>
    </source>
</evidence>
<proteinExistence type="predicted"/>
<dbReference type="Gene3D" id="2.60.120.260">
    <property type="entry name" value="Galactose-binding domain-like"/>
    <property type="match status" value="1"/>
</dbReference>
<protein>
    <recommendedName>
        <fullName evidence="4">SGNH hydrolase-type esterase domain-containing protein</fullName>
    </recommendedName>
</protein>
<evidence type="ECO:0000313" key="3">
    <source>
        <dbReference type="EMBL" id="MPM13345.1"/>
    </source>
</evidence>
<gene>
    <name evidence="3" type="ORF">SDC9_59702</name>
</gene>
<organism evidence="3">
    <name type="scientific">bioreactor metagenome</name>
    <dbReference type="NCBI Taxonomy" id="1076179"/>
    <lineage>
        <taxon>unclassified sequences</taxon>
        <taxon>metagenomes</taxon>
        <taxon>ecological metagenomes</taxon>
    </lineage>
</organism>
<dbReference type="AlphaFoldDB" id="A0A644XAU3"/>
<name>A0A644XAU3_9ZZZZ</name>
<dbReference type="Gene3D" id="3.40.50.1110">
    <property type="entry name" value="SGNH hydrolase"/>
    <property type="match status" value="1"/>
</dbReference>
<dbReference type="InterPro" id="IPR036514">
    <property type="entry name" value="SGNH_hydro_sf"/>
</dbReference>
<feature type="domain" description="SGNH hydrolase-type esterase" evidence="1">
    <location>
        <begin position="189"/>
        <end position="364"/>
    </location>
</feature>
<dbReference type="Pfam" id="PF14607">
    <property type="entry name" value="GxDLY"/>
    <property type="match status" value="1"/>
</dbReference>
<accession>A0A644XAU3</accession>